<dbReference type="OrthoDB" id="407298at2759"/>
<comment type="similarity">
    <text evidence="7">Belongs to the chloroperoxidase family.</text>
</comment>
<keyword evidence="5" id="KW-0560">Oxidoreductase</keyword>
<dbReference type="EMBL" id="JACAZH010000027">
    <property type="protein sequence ID" value="KAF7341692.1"/>
    <property type="molecule type" value="Genomic_DNA"/>
</dbReference>
<evidence type="ECO:0000256" key="3">
    <source>
        <dbReference type="ARBA" id="ARBA00022617"/>
    </source>
</evidence>
<dbReference type="InterPro" id="IPR000028">
    <property type="entry name" value="Chloroperoxidase"/>
</dbReference>
<keyword evidence="3" id="KW-0349">Heme</keyword>
<dbReference type="GO" id="GO:0004601">
    <property type="term" value="F:peroxidase activity"/>
    <property type="evidence" value="ECO:0007669"/>
    <property type="project" value="UniProtKB-KW"/>
</dbReference>
<evidence type="ECO:0000256" key="2">
    <source>
        <dbReference type="ARBA" id="ARBA00022559"/>
    </source>
</evidence>
<accession>A0A8H6XJL7</accession>
<keyword evidence="2" id="KW-0575">Peroxidase</keyword>
<dbReference type="AlphaFoldDB" id="A0A8H6XJL7"/>
<dbReference type="Pfam" id="PF01328">
    <property type="entry name" value="Peroxidase_2"/>
    <property type="match status" value="1"/>
</dbReference>
<evidence type="ECO:0000313" key="9">
    <source>
        <dbReference type="EMBL" id="KAF7341692.1"/>
    </source>
</evidence>
<dbReference type="SUPFAM" id="SSF47571">
    <property type="entry name" value="Cloroperoxidase"/>
    <property type="match status" value="1"/>
</dbReference>
<proteinExistence type="inferred from homology"/>
<evidence type="ECO:0000313" key="10">
    <source>
        <dbReference type="Proteomes" id="UP000623467"/>
    </source>
</evidence>
<keyword evidence="10" id="KW-1185">Reference proteome</keyword>
<evidence type="ECO:0000256" key="4">
    <source>
        <dbReference type="ARBA" id="ARBA00022723"/>
    </source>
</evidence>
<dbReference type="PANTHER" id="PTHR33577">
    <property type="entry name" value="STERIGMATOCYSTIN BIOSYNTHESIS PEROXIDASE STCC-RELATED"/>
    <property type="match status" value="1"/>
</dbReference>
<feature type="domain" description="Heme haloperoxidase family profile" evidence="8">
    <location>
        <begin position="61"/>
        <end position="306"/>
    </location>
</feature>
<evidence type="ECO:0000256" key="5">
    <source>
        <dbReference type="ARBA" id="ARBA00023002"/>
    </source>
</evidence>
<evidence type="ECO:0000256" key="6">
    <source>
        <dbReference type="ARBA" id="ARBA00023004"/>
    </source>
</evidence>
<evidence type="ECO:0000256" key="7">
    <source>
        <dbReference type="ARBA" id="ARBA00025795"/>
    </source>
</evidence>
<comment type="caution">
    <text evidence="9">The sequence shown here is derived from an EMBL/GenBank/DDBJ whole genome shotgun (WGS) entry which is preliminary data.</text>
</comment>
<keyword evidence="4" id="KW-0479">Metal-binding</keyword>
<reference evidence="9" key="1">
    <citation type="submission" date="2020-05" db="EMBL/GenBank/DDBJ databases">
        <title>Mycena genomes resolve the evolution of fungal bioluminescence.</title>
        <authorList>
            <person name="Tsai I.J."/>
        </authorList>
    </citation>
    <scope>NUCLEOTIDE SEQUENCE</scope>
    <source>
        <strain evidence="9">160909Yilan</strain>
    </source>
</reference>
<evidence type="ECO:0000256" key="1">
    <source>
        <dbReference type="ARBA" id="ARBA00001970"/>
    </source>
</evidence>
<protein>
    <submittedName>
        <fullName evidence="9">Aromatic peroxygenase-like protein</fullName>
    </submittedName>
</protein>
<organism evidence="9 10">
    <name type="scientific">Mycena sanguinolenta</name>
    <dbReference type="NCBI Taxonomy" id="230812"/>
    <lineage>
        <taxon>Eukaryota</taxon>
        <taxon>Fungi</taxon>
        <taxon>Dikarya</taxon>
        <taxon>Basidiomycota</taxon>
        <taxon>Agaricomycotina</taxon>
        <taxon>Agaricomycetes</taxon>
        <taxon>Agaricomycetidae</taxon>
        <taxon>Agaricales</taxon>
        <taxon>Marasmiineae</taxon>
        <taxon>Mycenaceae</taxon>
        <taxon>Mycena</taxon>
    </lineage>
</organism>
<dbReference type="Gene3D" id="1.10.489.10">
    <property type="entry name" value="Chloroperoxidase-like"/>
    <property type="match status" value="1"/>
</dbReference>
<gene>
    <name evidence="9" type="ORF">MSAN_02067600</name>
</gene>
<sequence>MAGRLFLGSIVSPLSSSSATRPMKPNLRALLTGLLLGPTAFPQAFVLRNLTLSLDPKQMLNQHPFVPEGPNDLRGPCPGMNLLANHNYISHNGIANVDNSLTGCLQAFNGGLDFCIVALSLGFAYATSPLDFPSLTYSIGGPPPVSGGILGGHAVGLSGTHNQFESDSSATRCDLDECGDNHTVDLRAFKALLDLVESGNPAGTVDIIIQQHVSQQRHSIASNPYYFHGPIQMIISSGTTLVTAPFFADYSEEHPDGYFTIDTLCSMFGVQRYPNGTLALMSGGPRFPAGWGPRSTPVNLISDVVPNLIKMWTTYPETMQMGGNLGTVNSFFGLDISDFTNGVYTAASLLEGDNAACFVYQVSQQLMPVAVKNVEDAVYALLESTFDSAGDLFPSLVCPELAGVKTEMLEKYPGYTRSMS</sequence>
<keyword evidence="6" id="KW-0408">Iron</keyword>
<dbReference type="InterPro" id="IPR036851">
    <property type="entry name" value="Chloroperoxidase-like_sf"/>
</dbReference>
<dbReference type="GO" id="GO:0046872">
    <property type="term" value="F:metal ion binding"/>
    <property type="evidence" value="ECO:0007669"/>
    <property type="project" value="UniProtKB-KW"/>
</dbReference>
<evidence type="ECO:0000259" key="8">
    <source>
        <dbReference type="PROSITE" id="PS51405"/>
    </source>
</evidence>
<comment type="cofactor">
    <cofactor evidence="1">
        <name>heme b</name>
        <dbReference type="ChEBI" id="CHEBI:60344"/>
    </cofactor>
</comment>
<name>A0A8H6XJL7_9AGAR</name>
<dbReference type="PROSITE" id="PS51405">
    <property type="entry name" value="HEME_HALOPEROXIDASE"/>
    <property type="match status" value="1"/>
</dbReference>
<dbReference type="PANTHER" id="PTHR33577:SF1">
    <property type="entry name" value="HEME HALOPEROXIDASE FAMILY PROFILE DOMAIN-CONTAINING PROTEIN"/>
    <property type="match status" value="1"/>
</dbReference>
<dbReference type="Proteomes" id="UP000623467">
    <property type="component" value="Unassembled WGS sequence"/>
</dbReference>